<dbReference type="RefSeq" id="WP_308710457.1">
    <property type="nucleotide sequence ID" value="NZ_JAVHUY010000001.1"/>
</dbReference>
<comment type="similarity">
    <text evidence="1">Belongs to the AfsR/DnrI/RedD regulatory family.</text>
</comment>
<evidence type="ECO:0000256" key="2">
    <source>
        <dbReference type="ARBA" id="ARBA00023015"/>
    </source>
</evidence>
<evidence type="ECO:0000256" key="4">
    <source>
        <dbReference type="ARBA" id="ARBA00023163"/>
    </source>
</evidence>
<dbReference type="InterPro" id="IPR011990">
    <property type="entry name" value="TPR-like_helical_dom_sf"/>
</dbReference>
<dbReference type="SMART" id="SM01043">
    <property type="entry name" value="BTAD"/>
    <property type="match status" value="1"/>
</dbReference>
<keyword evidence="2" id="KW-0805">Transcription regulation</keyword>
<protein>
    <submittedName>
        <fullName evidence="7">BTAD domain-containing putative transcriptional regulator</fullName>
    </submittedName>
</protein>
<dbReference type="PANTHER" id="PTHR35807:SF1">
    <property type="entry name" value="TRANSCRIPTIONAL REGULATOR REDD"/>
    <property type="match status" value="1"/>
</dbReference>
<reference evidence="7 8" key="1">
    <citation type="submission" date="2023-08" db="EMBL/GenBank/DDBJ databases">
        <title>Phytohabitans sansha sp. nov., isolated from marine sediment.</title>
        <authorList>
            <person name="Zhao Y."/>
            <person name="Yi K."/>
        </authorList>
    </citation>
    <scope>NUCLEOTIDE SEQUENCE [LARGE SCALE GENOMIC DNA]</scope>
    <source>
        <strain evidence="7 8">ZYX-F-186</strain>
    </source>
</reference>
<organism evidence="7 8">
    <name type="scientific">Phytohabitans maris</name>
    <dbReference type="NCBI Taxonomy" id="3071409"/>
    <lineage>
        <taxon>Bacteria</taxon>
        <taxon>Bacillati</taxon>
        <taxon>Actinomycetota</taxon>
        <taxon>Actinomycetes</taxon>
        <taxon>Micromonosporales</taxon>
        <taxon>Micromonosporaceae</taxon>
    </lineage>
</organism>
<dbReference type="InterPro" id="IPR001867">
    <property type="entry name" value="OmpR/PhoB-type_DNA-bd"/>
</dbReference>
<comment type="caution">
    <text evidence="7">The sequence shown here is derived from an EMBL/GenBank/DDBJ whole genome shotgun (WGS) entry which is preliminary data.</text>
</comment>
<dbReference type="Gene3D" id="1.10.10.10">
    <property type="entry name" value="Winged helix-like DNA-binding domain superfamily/Winged helix DNA-binding domain"/>
    <property type="match status" value="1"/>
</dbReference>
<dbReference type="SUPFAM" id="SSF48452">
    <property type="entry name" value="TPR-like"/>
    <property type="match status" value="1"/>
</dbReference>
<evidence type="ECO:0000313" key="7">
    <source>
        <dbReference type="EMBL" id="MDQ7903188.1"/>
    </source>
</evidence>
<dbReference type="PANTHER" id="PTHR35807">
    <property type="entry name" value="TRANSCRIPTIONAL REGULATOR REDD-RELATED"/>
    <property type="match status" value="1"/>
</dbReference>
<evidence type="ECO:0000256" key="5">
    <source>
        <dbReference type="PROSITE-ProRule" id="PRU01091"/>
    </source>
</evidence>
<dbReference type="InterPro" id="IPR005158">
    <property type="entry name" value="BTAD"/>
</dbReference>
<evidence type="ECO:0000256" key="1">
    <source>
        <dbReference type="ARBA" id="ARBA00005820"/>
    </source>
</evidence>
<gene>
    <name evidence="7" type="ORF">RB614_01470</name>
</gene>
<evidence type="ECO:0000313" key="8">
    <source>
        <dbReference type="Proteomes" id="UP001230908"/>
    </source>
</evidence>
<accession>A0ABU0Z856</accession>
<keyword evidence="4" id="KW-0804">Transcription</keyword>
<keyword evidence="3 5" id="KW-0238">DNA-binding</keyword>
<proteinExistence type="inferred from homology"/>
<dbReference type="PROSITE" id="PS51755">
    <property type="entry name" value="OMPR_PHOB"/>
    <property type="match status" value="1"/>
</dbReference>
<dbReference type="SUPFAM" id="SSF46894">
    <property type="entry name" value="C-terminal effector domain of the bipartite response regulators"/>
    <property type="match status" value="1"/>
</dbReference>
<feature type="DNA-binding region" description="OmpR/PhoB-type" evidence="5">
    <location>
        <begin position="1"/>
        <end position="95"/>
    </location>
</feature>
<dbReference type="Pfam" id="PF03704">
    <property type="entry name" value="BTAD"/>
    <property type="match status" value="1"/>
</dbReference>
<dbReference type="InterPro" id="IPR036388">
    <property type="entry name" value="WH-like_DNA-bd_sf"/>
</dbReference>
<dbReference type="EMBL" id="JAVHUY010000001">
    <property type="protein sequence ID" value="MDQ7903188.1"/>
    <property type="molecule type" value="Genomic_DNA"/>
</dbReference>
<dbReference type="InterPro" id="IPR016032">
    <property type="entry name" value="Sig_transdc_resp-reg_C-effctor"/>
</dbReference>
<feature type="domain" description="OmpR/PhoB-type" evidence="6">
    <location>
        <begin position="1"/>
        <end position="95"/>
    </location>
</feature>
<keyword evidence="8" id="KW-1185">Reference proteome</keyword>
<dbReference type="SMART" id="SM00862">
    <property type="entry name" value="Trans_reg_C"/>
    <property type="match status" value="1"/>
</dbReference>
<dbReference type="Proteomes" id="UP001230908">
    <property type="component" value="Unassembled WGS sequence"/>
</dbReference>
<sequence length="294" mass="32046">MDVRLLGDVEIEAAGVTYTLGRTAERCVLATLAFNPGRVVPLGTFVAHIWGEHPPPKAEETVATYVRAVRRMIEQAGGGREWLVNRRSDGYRLDIDPVLVDHRRFTDLAGTARVLARQRDDARAVETFERALRLWRGEALANVAGQWAKTCRHGLRLDRLRVTYELLELLLRASAYGDVATRAADLVREEPTERAIALALRGLAGSGQRALIPSFLARAAEQMREVNGSRPSADLVALARRLAGEPEAAVAAPPEPAAGTVVMNVRNATNVYQASGDQYFSVIPPRGAPGAGRR</sequence>
<evidence type="ECO:0000256" key="3">
    <source>
        <dbReference type="ARBA" id="ARBA00023125"/>
    </source>
</evidence>
<dbReference type="InterPro" id="IPR051677">
    <property type="entry name" value="AfsR-DnrI-RedD_regulator"/>
</dbReference>
<dbReference type="Gene3D" id="1.25.40.10">
    <property type="entry name" value="Tetratricopeptide repeat domain"/>
    <property type="match status" value="1"/>
</dbReference>
<dbReference type="Pfam" id="PF00486">
    <property type="entry name" value="Trans_reg_C"/>
    <property type="match status" value="1"/>
</dbReference>
<evidence type="ECO:0000259" key="6">
    <source>
        <dbReference type="PROSITE" id="PS51755"/>
    </source>
</evidence>
<name>A0ABU0Z856_9ACTN</name>